<keyword evidence="2" id="KW-1185">Reference proteome</keyword>
<proteinExistence type="predicted"/>
<protein>
    <submittedName>
        <fullName evidence="1">Uncharacterized protein</fullName>
    </submittedName>
</protein>
<dbReference type="EMBL" id="JASCZI010090702">
    <property type="protein sequence ID" value="MED6145238.1"/>
    <property type="molecule type" value="Genomic_DNA"/>
</dbReference>
<accession>A0ABU6TBF5</accession>
<name>A0ABU6TBF5_9FABA</name>
<organism evidence="1 2">
    <name type="scientific">Stylosanthes scabra</name>
    <dbReference type="NCBI Taxonomy" id="79078"/>
    <lineage>
        <taxon>Eukaryota</taxon>
        <taxon>Viridiplantae</taxon>
        <taxon>Streptophyta</taxon>
        <taxon>Embryophyta</taxon>
        <taxon>Tracheophyta</taxon>
        <taxon>Spermatophyta</taxon>
        <taxon>Magnoliopsida</taxon>
        <taxon>eudicotyledons</taxon>
        <taxon>Gunneridae</taxon>
        <taxon>Pentapetalae</taxon>
        <taxon>rosids</taxon>
        <taxon>fabids</taxon>
        <taxon>Fabales</taxon>
        <taxon>Fabaceae</taxon>
        <taxon>Papilionoideae</taxon>
        <taxon>50 kb inversion clade</taxon>
        <taxon>dalbergioids sensu lato</taxon>
        <taxon>Dalbergieae</taxon>
        <taxon>Pterocarpus clade</taxon>
        <taxon>Stylosanthes</taxon>
    </lineage>
</organism>
<sequence length="119" mass="13551">MLHVDQVKAHNGHQVTSENCVLRGATTRHHAPLTVSVFIKPQSQAQISQKPLDLHRINGPDRISSFRSMFLSGRLAVIGFNFESTVQFIHFIKHNPRVYPTWLVDPRPDPTSNPHRDPE</sequence>
<dbReference type="Proteomes" id="UP001341840">
    <property type="component" value="Unassembled WGS sequence"/>
</dbReference>
<evidence type="ECO:0000313" key="1">
    <source>
        <dbReference type="EMBL" id="MED6145238.1"/>
    </source>
</evidence>
<evidence type="ECO:0000313" key="2">
    <source>
        <dbReference type="Proteomes" id="UP001341840"/>
    </source>
</evidence>
<reference evidence="1 2" key="1">
    <citation type="journal article" date="2023" name="Plants (Basel)">
        <title>Bridging the Gap: Combining Genomics and Transcriptomics Approaches to Understand Stylosanthes scabra, an Orphan Legume from the Brazilian Caatinga.</title>
        <authorList>
            <person name="Ferreira-Neto J.R.C."/>
            <person name="da Silva M.D."/>
            <person name="Binneck E."/>
            <person name="de Melo N.F."/>
            <person name="da Silva R.H."/>
            <person name="de Melo A.L.T.M."/>
            <person name="Pandolfi V."/>
            <person name="Bustamante F.O."/>
            <person name="Brasileiro-Vidal A.C."/>
            <person name="Benko-Iseppon A.M."/>
        </authorList>
    </citation>
    <scope>NUCLEOTIDE SEQUENCE [LARGE SCALE GENOMIC DNA]</scope>
    <source>
        <tissue evidence="1">Leaves</tissue>
    </source>
</reference>
<gene>
    <name evidence="1" type="ORF">PIB30_023345</name>
</gene>
<comment type="caution">
    <text evidence="1">The sequence shown here is derived from an EMBL/GenBank/DDBJ whole genome shotgun (WGS) entry which is preliminary data.</text>
</comment>